<organism evidence="1 3">
    <name type="scientific">Araneus ventricosus</name>
    <name type="common">Orbweaver spider</name>
    <name type="synonym">Epeira ventricosa</name>
    <dbReference type="NCBI Taxonomy" id="182803"/>
    <lineage>
        <taxon>Eukaryota</taxon>
        <taxon>Metazoa</taxon>
        <taxon>Ecdysozoa</taxon>
        <taxon>Arthropoda</taxon>
        <taxon>Chelicerata</taxon>
        <taxon>Arachnida</taxon>
        <taxon>Araneae</taxon>
        <taxon>Araneomorphae</taxon>
        <taxon>Entelegynae</taxon>
        <taxon>Araneoidea</taxon>
        <taxon>Araneidae</taxon>
        <taxon>Araneus</taxon>
    </lineage>
</organism>
<evidence type="ECO:0000313" key="3">
    <source>
        <dbReference type="Proteomes" id="UP000499080"/>
    </source>
</evidence>
<comment type="caution">
    <text evidence="1">The sequence shown here is derived from an EMBL/GenBank/DDBJ whole genome shotgun (WGS) entry which is preliminary data.</text>
</comment>
<protein>
    <submittedName>
        <fullName evidence="1">Uncharacterized protein</fullName>
    </submittedName>
</protein>
<sequence>MQLRKLFGGQFLVVLFHNLIDIIAIHLQSPYLGQRHNLIDYRLRRKCHKPLKVTFDKVLRPKLLPRRSEKSFGNPLPRIFDHLEAGNDVEVISGESRGGTIGLQPNQN</sequence>
<evidence type="ECO:0000313" key="2">
    <source>
        <dbReference type="EMBL" id="GBO46407.1"/>
    </source>
</evidence>
<dbReference type="AlphaFoldDB" id="A0A4Y2XB13"/>
<accession>A0A4Y2XB13</accession>
<gene>
    <name evidence="2" type="ORF">AVEN_115965_1</name>
    <name evidence="1" type="ORF">AVEN_195261_1</name>
</gene>
<reference evidence="1 3" key="1">
    <citation type="journal article" date="2019" name="Sci. Rep.">
        <title>Orb-weaving spider Araneus ventricosus genome elucidates the spidroin gene catalogue.</title>
        <authorList>
            <person name="Kono N."/>
            <person name="Nakamura H."/>
            <person name="Ohtoshi R."/>
            <person name="Moran D.A.P."/>
            <person name="Shinohara A."/>
            <person name="Yoshida Y."/>
            <person name="Fujiwara M."/>
            <person name="Mori M."/>
            <person name="Tomita M."/>
            <person name="Arakawa K."/>
        </authorList>
    </citation>
    <scope>NUCLEOTIDE SEQUENCE [LARGE SCALE GENOMIC DNA]</scope>
</reference>
<keyword evidence="3" id="KW-1185">Reference proteome</keyword>
<name>A0A4Y2XB13_ARAVE</name>
<dbReference type="Proteomes" id="UP000499080">
    <property type="component" value="Unassembled WGS sequence"/>
</dbReference>
<dbReference type="EMBL" id="BGPR01074052">
    <property type="protein sequence ID" value="GBO46406.1"/>
    <property type="molecule type" value="Genomic_DNA"/>
</dbReference>
<evidence type="ECO:0000313" key="1">
    <source>
        <dbReference type="EMBL" id="GBO46406.1"/>
    </source>
</evidence>
<proteinExistence type="predicted"/>
<dbReference type="EMBL" id="BGPR01074057">
    <property type="protein sequence ID" value="GBO46407.1"/>
    <property type="molecule type" value="Genomic_DNA"/>
</dbReference>